<evidence type="ECO:0000313" key="9">
    <source>
        <dbReference type="Proteomes" id="UP000007110"/>
    </source>
</evidence>
<evidence type="ECO:0000313" key="8">
    <source>
        <dbReference type="EnsemblMetazoa" id="XP_030845454"/>
    </source>
</evidence>
<proteinExistence type="inferred from homology"/>
<dbReference type="Gene3D" id="3.30.1120.10">
    <property type="match status" value="1"/>
</dbReference>
<dbReference type="InterPro" id="IPR024607">
    <property type="entry name" value="Sulfatase_CS"/>
</dbReference>
<keyword evidence="6" id="KW-0325">Glycoprotein</keyword>
<name>A0A7M7T0T7_STRPU</name>
<dbReference type="InParanoid" id="A0A7M7T0T7"/>
<organism evidence="8 9">
    <name type="scientific">Strongylocentrotus purpuratus</name>
    <name type="common">Purple sea urchin</name>
    <dbReference type="NCBI Taxonomy" id="7668"/>
    <lineage>
        <taxon>Eukaryota</taxon>
        <taxon>Metazoa</taxon>
        <taxon>Echinodermata</taxon>
        <taxon>Eleutherozoa</taxon>
        <taxon>Echinozoa</taxon>
        <taxon>Echinoidea</taxon>
        <taxon>Euechinoidea</taxon>
        <taxon>Echinacea</taxon>
        <taxon>Camarodonta</taxon>
        <taxon>Echinidea</taxon>
        <taxon>Strongylocentrotidae</taxon>
        <taxon>Strongylocentrotus</taxon>
    </lineage>
</organism>
<dbReference type="GO" id="GO:0046872">
    <property type="term" value="F:metal ion binding"/>
    <property type="evidence" value="ECO:0007669"/>
    <property type="project" value="UniProtKB-KW"/>
</dbReference>
<dbReference type="OMA" id="MIKCPPR"/>
<dbReference type="Proteomes" id="UP000007110">
    <property type="component" value="Unassembled WGS sequence"/>
</dbReference>
<keyword evidence="3" id="KW-0479">Metal-binding</keyword>
<protein>
    <recommendedName>
        <fullName evidence="7">Sulfatase N-terminal domain-containing protein</fullName>
    </recommendedName>
</protein>
<reference evidence="8" key="2">
    <citation type="submission" date="2021-01" db="UniProtKB">
        <authorList>
            <consortium name="EnsemblMetazoa"/>
        </authorList>
    </citation>
    <scope>IDENTIFICATION</scope>
</reference>
<evidence type="ECO:0000256" key="6">
    <source>
        <dbReference type="ARBA" id="ARBA00023180"/>
    </source>
</evidence>
<dbReference type="InterPro" id="IPR000917">
    <property type="entry name" value="Sulfatase_N"/>
</dbReference>
<dbReference type="CDD" id="cd16029">
    <property type="entry name" value="4-S"/>
    <property type="match status" value="1"/>
</dbReference>
<evidence type="ECO:0000256" key="2">
    <source>
        <dbReference type="ARBA" id="ARBA00008779"/>
    </source>
</evidence>
<dbReference type="PROSITE" id="PS00523">
    <property type="entry name" value="SULFATASE_1"/>
    <property type="match status" value="1"/>
</dbReference>
<evidence type="ECO:0000256" key="4">
    <source>
        <dbReference type="ARBA" id="ARBA00022801"/>
    </source>
</evidence>
<dbReference type="SUPFAM" id="SSF53649">
    <property type="entry name" value="Alkaline phosphatase-like"/>
    <property type="match status" value="1"/>
</dbReference>
<dbReference type="RefSeq" id="XP_030845454.1">
    <property type="nucleotide sequence ID" value="XM_030989594.1"/>
</dbReference>
<feature type="domain" description="Sulfatase N-terminal" evidence="7">
    <location>
        <begin position="59"/>
        <end position="382"/>
    </location>
</feature>
<dbReference type="EnsemblMetazoa" id="XM_030989594">
    <property type="protein sequence ID" value="XP_030845454"/>
    <property type="gene ID" value="LOC584392"/>
</dbReference>
<dbReference type="Pfam" id="PF00884">
    <property type="entry name" value="Sulfatase"/>
    <property type="match status" value="1"/>
</dbReference>
<keyword evidence="4" id="KW-0378">Hydrolase</keyword>
<dbReference type="AlphaFoldDB" id="A0A7M7T0T7"/>
<comment type="similarity">
    <text evidence="2">Belongs to the sulfatase family.</text>
</comment>
<evidence type="ECO:0000256" key="1">
    <source>
        <dbReference type="ARBA" id="ARBA00001913"/>
    </source>
</evidence>
<keyword evidence="9" id="KW-1185">Reference proteome</keyword>
<keyword evidence="5" id="KW-0106">Calcium</keyword>
<evidence type="ECO:0000256" key="3">
    <source>
        <dbReference type="ARBA" id="ARBA00022723"/>
    </source>
</evidence>
<dbReference type="GO" id="GO:0008484">
    <property type="term" value="F:sulfuric ester hydrolase activity"/>
    <property type="evidence" value="ECO:0000318"/>
    <property type="project" value="GO_Central"/>
</dbReference>
<evidence type="ECO:0000259" key="7">
    <source>
        <dbReference type="Pfam" id="PF00884"/>
    </source>
</evidence>
<dbReference type="PANTHER" id="PTHR10342:SF273">
    <property type="entry name" value="RE14504P"/>
    <property type="match status" value="1"/>
</dbReference>
<dbReference type="KEGG" id="spu:584392"/>
<dbReference type="OrthoDB" id="103349at2759"/>
<comment type="cofactor">
    <cofactor evidence="1">
        <name>Ca(2+)</name>
        <dbReference type="ChEBI" id="CHEBI:29108"/>
    </cofactor>
</comment>
<dbReference type="InterPro" id="IPR017850">
    <property type="entry name" value="Alkaline_phosphatase_core_sf"/>
</dbReference>
<evidence type="ECO:0000256" key="5">
    <source>
        <dbReference type="ARBA" id="ARBA00022837"/>
    </source>
</evidence>
<dbReference type="PANTHER" id="PTHR10342">
    <property type="entry name" value="ARYLSULFATASE"/>
    <property type="match status" value="1"/>
</dbReference>
<dbReference type="InterPro" id="IPR047115">
    <property type="entry name" value="ARSB"/>
</dbReference>
<dbReference type="GeneID" id="584392"/>
<dbReference type="PROSITE" id="PS00149">
    <property type="entry name" value="SULFATASE_2"/>
    <property type="match status" value="1"/>
</dbReference>
<dbReference type="Gene3D" id="3.40.720.10">
    <property type="entry name" value="Alkaline Phosphatase, subunit A"/>
    <property type="match status" value="1"/>
</dbReference>
<reference evidence="9" key="1">
    <citation type="submission" date="2015-02" db="EMBL/GenBank/DDBJ databases">
        <title>Genome sequencing for Strongylocentrotus purpuratus.</title>
        <authorList>
            <person name="Murali S."/>
            <person name="Liu Y."/>
            <person name="Vee V."/>
            <person name="English A."/>
            <person name="Wang M."/>
            <person name="Skinner E."/>
            <person name="Han Y."/>
            <person name="Muzny D.M."/>
            <person name="Worley K.C."/>
            <person name="Gibbs R.A."/>
        </authorList>
    </citation>
    <scope>NUCLEOTIDE SEQUENCE</scope>
</reference>
<accession>A0A7M7T0T7</accession>
<sequence length="562" mass="63344">MNTSLPWTWLVASDRDGAGILRDKITMEWRKAMEFITCFMVLLAGALGDEESKDHGQPPHIIFIVADDLGWDDVSLHGSSQIPTPNIDTLAQDGVTLTNYYVSPLCTPSRSAIMTGRHPIHTGLQFGVISPEAPYGLGLEEKTMAQYLKTLGYSTHAVGKWHLGYFAKEYTPTWRGFDSFFGFYNGRGDYYTHEEVQSEVSGYDLHKNGKVYRPAFGQYSTDIFNQEAEQIIKAHNASQPLFLYLAHQAVHAGVYPDRLLQAPDKYYQRFPHIETEGRRMYAAMVSALDDSVGSISQTLRDAGLYDNSIIVFTTDNGGATYDFFDGTHASNWPLRGCKHTLWEGGVRGTAFVNSPLIKKPRRFSDQMMHVCDWLPTLHSVAGGDPKELKNSDGFDQWDALSNNVPSPRNEILHNIEPIEKYAAIRVGDFKLHYGAFGGKIGSKYFSGWYPPEGATSNKAEYVPNSFRVRCPSKQANASTNCDYGDRKPCLYNIRDDPCEYNNIADWNQDIVEAMKARLQEYRRSAVEPRNQPLDPQSNPKLHGNVWEPWVTLSEDDQHVTYA</sequence>